<keyword evidence="2" id="KW-0808">Transferase</keyword>
<organism evidence="2 3">
    <name type="scientific">Sediminitomix flava</name>
    <dbReference type="NCBI Taxonomy" id="379075"/>
    <lineage>
        <taxon>Bacteria</taxon>
        <taxon>Pseudomonadati</taxon>
        <taxon>Bacteroidota</taxon>
        <taxon>Cytophagia</taxon>
        <taxon>Cytophagales</taxon>
        <taxon>Flammeovirgaceae</taxon>
        <taxon>Sediminitomix</taxon>
    </lineage>
</organism>
<accession>A0A315ZFH5</accession>
<dbReference type="OrthoDB" id="9810372at2"/>
<dbReference type="EMBL" id="QGDO01000001">
    <property type="protein sequence ID" value="PWJ43909.1"/>
    <property type="molecule type" value="Genomic_DNA"/>
</dbReference>
<dbReference type="Gene3D" id="3.30.420.40">
    <property type="match status" value="2"/>
</dbReference>
<name>A0A315ZFH5_SEDFL</name>
<dbReference type="AlphaFoldDB" id="A0A315ZFH5"/>
<dbReference type="Pfam" id="PF00480">
    <property type="entry name" value="ROK"/>
    <property type="match status" value="1"/>
</dbReference>
<evidence type="ECO:0000256" key="1">
    <source>
        <dbReference type="ARBA" id="ARBA00006479"/>
    </source>
</evidence>
<protein>
    <submittedName>
        <fullName evidence="2">Glucokinase</fullName>
    </submittedName>
</protein>
<reference evidence="2 3" key="1">
    <citation type="submission" date="2018-03" db="EMBL/GenBank/DDBJ databases">
        <title>Genomic Encyclopedia of Archaeal and Bacterial Type Strains, Phase II (KMG-II): from individual species to whole genera.</title>
        <authorList>
            <person name="Goeker M."/>
        </authorList>
    </citation>
    <scope>NUCLEOTIDE SEQUENCE [LARGE SCALE GENOMIC DNA]</scope>
    <source>
        <strain evidence="2 3">DSM 28229</strain>
    </source>
</reference>
<dbReference type="InterPro" id="IPR000600">
    <property type="entry name" value="ROK"/>
</dbReference>
<dbReference type="PANTHER" id="PTHR18964">
    <property type="entry name" value="ROK (REPRESSOR, ORF, KINASE) FAMILY"/>
    <property type="match status" value="1"/>
</dbReference>
<sequence length="328" mass="34699">MKEVTLGIDIGGTNTKLGFVDEKGKVHGESSIPTFADQSIDIFLERLTSQVDLLKKEIKESMTIVAIGIGAPNANFHNGKIEKAPNLKAWGDDVPLAYFVNKALHLPVYITNDANAAALGELQFGAAKGLDDVIVITLGTGLGSGIIVNGELATGHDGFAGELGHVSVKFDGRICGCGKKGCLETYVSATGIKRTVFKMLCEHNGNSVLSNVAYDDLDAAMISEAANNRDAVALEAFDYTGMILGIKLADTVAHLSPAAFILTGGLANAGHLITEPTKKYMEQNLMPIFKGKVKILTSGIKDANPAILGSGALAWQEYKKNTPPKVEK</sequence>
<dbReference type="Proteomes" id="UP000245535">
    <property type="component" value="Unassembled WGS sequence"/>
</dbReference>
<comment type="similarity">
    <text evidence="1">Belongs to the ROK (NagC/XylR) family.</text>
</comment>
<dbReference type="PROSITE" id="PS01125">
    <property type="entry name" value="ROK"/>
    <property type="match status" value="1"/>
</dbReference>
<dbReference type="RefSeq" id="WP_109615437.1">
    <property type="nucleotide sequence ID" value="NZ_QGDO01000001.1"/>
</dbReference>
<evidence type="ECO:0000313" key="3">
    <source>
        <dbReference type="Proteomes" id="UP000245535"/>
    </source>
</evidence>
<comment type="caution">
    <text evidence="2">The sequence shown here is derived from an EMBL/GenBank/DDBJ whole genome shotgun (WGS) entry which is preliminary data.</text>
</comment>
<evidence type="ECO:0000313" key="2">
    <source>
        <dbReference type="EMBL" id="PWJ43909.1"/>
    </source>
</evidence>
<proteinExistence type="inferred from homology"/>
<dbReference type="PANTHER" id="PTHR18964:SF149">
    <property type="entry name" value="BIFUNCTIONAL UDP-N-ACETYLGLUCOSAMINE 2-EPIMERASE_N-ACETYLMANNOSAMINE KINASE"/>
    <property type="match status" value="1"/>
</dbReference>
<dbReference type="InterPro" id="IPR043129">
    <property type="entry name" value="ATPase_NBD"/>
</dbReference>
<keyword evidence="3" id="KW-1185">Reference proteome</keyword>
<gene>
    <name evidence="2" type="ORF">BC781_101259</name>
</gene>
<dbReference type="SUPFAM" id="SSF53067">
    <property type="entry name" value="Actin-like ATPase domain"/>
    <property type="match status" value="1"/>
</dbReference>
<dbReference type="GO" id="GO:0016301">
    <property type="term" value="F:kinase activity"/>
    <property type="evidence" value="ECO:0007669"/>
    <property type="project" value="UniProtKB-KW"/>
</dbReference>
<dbReference type="InterPro" id="IPR049874">
    <property type="entry name" value="ROK_cs"/>
</dbReference>
<keyword evidence="2" id="KW-0418">Kinase</keyword>